<sequence length="488" mass="48987">MRFSTIFSSALLVGFVAAAPTNEKMDMSASSAVASSAMATESSKSSSSGSGYNSGDYGKSSSSSSGDYGSSSGNYGSSSGNYGSSSGNYGSSSSSSSSGGDYGKSYDNSYSSSKDNSYSSTKGSYDSKSTQGSYESSSTQGGYDSKSTQGSYETSSTQGGYDSQSTAAATSTSSAYGSGYTNWGGSGYNDCVQQCVASYGAPPASWTPSSTQGSSNDGSYSGSKGSGATHTVIVAPTQGVLRYVPFAVNASVGDTVMFVWNAKNHTVTKSSALEICNKTSDAPFASGEHDAPFTFTQVVNDTNPTYFYCGTPGHCQKGMFGMINPPASSQAGTSVGSMMGSAVSNSSDMAAMMAYTNTMTGSNEKAASWGASIDMAALPEWAHSSVLENVMYTRAFLGANPETLKDDGFIDMSGDAPKMIPQDMAPINNAVDSGAATSSNAQAAPSGATSAAAAPSASASGKSNGAASKAASSAFLGVVALAAAVLAF</sequence>
<reference evidence="4 5" key="1">
    <citation type="journal article" date="2019" name="Nat. Ecol. Evol.">
        <title>Megaphylogeny resolves global patterns of mushroom evolution.</title>
        <authorList>
            <person name="Varga T."/>
            <person name="Krizsan K."/>
            <person name="Foldi C."/>
            <person name="Dima B."/>
            <person name="Sanchez-Garcia M."/>
            <person name="Sanchez-Ramirez S."/>
            <person name="Szollosi G.J."/>
            <person name="Szarkandi J.G."/>
            <person name="Papp V."/>
            <person name="Albert L."/>
            <person name="Andreopoulos W."/>
            <person name="Angelini C."/>
            <person name="Antonin V."/>
            <person name="Barry K.W."/>
            <person name="Bougher N.L."/>
            <person name="Buchanan P."/>
            <person name="Buyck B."/>
            <person name="Bense V."/>
            <person name="Catcheside P."/>
            <person name="Chovatia M."/>
            <person name="Cooper J."/>
            <person name="Damon W."/>
            <person name="Desjardin D."/>
            <person name="Finy P."/>
            <person name="Geml J."/>
            <person name="Haridas S."/>
            <person name="Hughes K."/>
            <person name="Justo A."/>
            <person name="Karasinski D."/>
            <person name="Kautmanova I."/>
            <person name="Kiss B."/>
            <person name="Kocsube S."/>
            <person name="Kotiranta H."/>
            <person name="LaButti K.M."/>
            <person name="Lechner B.E."/>
            <person name="Liimatainen K."/>
            <person name="Lipzen A."/>
            <person name="Lukacs Z."/>
            <person name="Mihaltcheva S."/>
            <person name="Morgado L.N."/>
            <person name="Niskanen T."/>
            <person name="Noordeloos M.E."/>
            <person name="Ohm R.A."/>
            <person name="Ortiz-Santana B."/>
            <person name="Ovrebo C."/>
            <person name="Racz N."/>
            <person name="Riley R."/>
            <person name="Savchenko A."/>
            <person name="Shiryaev A."/>
            <person name="Soop K."/>
            <person name="Spirin V."/>
            <person name="Szebenyi C."/>
            <person name="Tomsovsky M."/>
            <person name="Tulloss R.E."/>
            <person name="Uehling J."/>
            <person name="Grigoriev I.V."/>
            <person name="Vagvolgyi C."/>
            <person name="Papp T."/>
            <person name="Martin F.M."/>
            <person name="Miettinen O."/>
            <person name="Hibbett D.S."/>
            <person name="Nagy L.G."/>
        </authorList>
    </citation>
    <scope>NUCLEOTIDE SEQUENCE [LARGE SCALE GENOMIC DNA]</scope>
    <source>
        <strain evidence="4 5">HHB13444</strain>
    </source>
</reference>
<protein>
    <recommendedName>
        <fullName evidence="3">Phytocyanin domain-containing protein</fullName>
    </recommendedName>
</protein>
<evidence type="ECO:0000256" key="2">
    <source>
        <dbReference type="SAM" id="SignalP"/>
    </source>
</evidence>
<dbReference type="STRING" id="1314778.A0A5C3PRF5"/>
<dbReference type="PANTHER" id="PTHR34883:SF15">
    <property type="entry name" value="EXTRACELLULAR SERINE-RICH PROTEIN"/>
    <property type="match status" value="1"/>
</dbReference>
<evidence type="ECO:0000313" key="4">
    <source>
        <dbReference type="EMBL" id="TFK92404.1"/>
    </source>
</evidence>
<dbReference type="InterPro" id="IPR003245">
    <property type="entry name" value="Phytocyanin_dom"/>
</dbReference>
<dbReference type="InterPro" id="IPR052953">
    <property type="entry name" value="Ser-rich/MCO-related"/>
</dbReference>
<keyword evidence="2" id="KW-0732">Signal</keyword>
<evidence type="ECO:0000259" key="3">
    <source>
        <dbReference type="Pfam" id="PF02298"/>
    </source>
</evidence>
<feature type="compositionally biased region" description="Polar residues" evidence="1">
    <location>
        <begin position="206"/>
        <end position="227"/>
    </location>
</feature>
<evidence type="ECO:0000313" key="5">
    <source>
        <dbReference type="Proteomes" id="UP000308197"/>
    </source>
</evidence>
<dbReference type="AlphaFoldDB" id="A0A5C3PRF5"/>
<feature type="region of interest" description="Disordered" evidence="1">
    <location>
        <begin position="38"/>
        <end position="165"/>
    </location>
</feature>
<dbReference type="InParanoid" id="A0A5C3PRF5"/>
<dbReference type="InterPro" id="IPR008972">
    <property type="entry name" value="Cupredoxin"/>
</dbReference>
<dbReference type="SUPFAM" id="SSF49503">
    <property type="entry name" value="Cupredoxins"/>
    <property type="match status" value="1"/>
</dbReference>
<dbReference type="EMBL" id="ML210999">
    <property type="protein sequence ID" value="TFK92404.1"/>
    <property type="molecule type" value="Genomic_DNA"/>
</dbReference>
<dbReference type="Proteomes" id="UP000308197">
    <property type="component" value="Unassembled WGS sequence"/>
</dbReference>
<feature type="domain" description="Phytocyanin" evidence="3">
    <location>
        <begin position="251"/>
        <end position="319"/>
    </location>
</feature>
<feature type="compositionally biased region" description="Polar residues" evidence="1">
    <location>
        <begin position="126"/>
        <end position="164"/>
    </location>
</feature>
<dbReference type="Pfam" id="PF02298">
    <property type="entry name" value="Cu_bind_like"/>
    <property type="match status" value="1"/>
</dbReference>
<proteinExistence type="predicted"/>
<feature type="compositionally biased region" description="Low complexity" evidence="1">
    <location>
        <begin position="38"/>
        <end position="124"/>
    </location>
</feature>
<name>A0A5C3PRF5_9APHY</name>
<organism evidence="4 5">
    <name type="scientific">Polyporus arcularius HHB13444</name>
    <dbReference type="NCBI Taxonomy" id="1314778"/>
    <lineage>
        <taxon>Eukaryota</taxon>
        <taxon>Fungi</taxon>
        <taxon>Dikarya</taxon>
        <taxon>Basidiomycota</taxon>
        <taxon>Agaricomycotina</taxon>
        <taxon>Agaricomycetes</taxon>
        <taxon>Polyporales</taxon>
        <taxon>Polyporaceae</taxon>
        <taxon>Polyporus</taxon>
    </lineage>
</organism>
<dbReference type="PANTHER" id="PTHR34883">
    <property type="entry name" value="SERINE-RICH PROTEIN, PUTATIVE-RELATED-RELATED"/>
    <property type="match status" value="1"/>
</dbReference>
<accession>A0A5C3PRF5</accession>
<feature type="chain" id="PRO_5023087817" description="Phytocyanin domain-containing protein" evidence="2">
    <location>
        <begin position="19"/>
        <end position="488"/>
    </location>
</feature>
<keyword evidence="5" id="KW-1185">Reference proteome</keyword>
<feature type="signal peptide" evidence="2">
    <location>
        <begin position="1"/>
        <end position="18"/>
    </location>
</feature>
<dbReference type="Gene3D" id="2.60.40.420">
    <property type="entry name" value="Cupredoxins - blue copper proteins"/>
    <property type="match status" value="1"/>
</dbReference>
<gene>
    <name evidence="4" type="ORF">K466DRAFT_539829</name>
</gene>
<evidence type="ECO:0000256" key="1">
    <source>
        <dbReference type="SAM" id="MobiDB-lite"/>
    </source>
</evidence>
<dbReference type="GO" id="GO:0009055">
    <property type="term" value="F:electron transfer activity"/>
    <property type="evidence" value="ECO:0007669"/>
    <property type="project" value="InterPro"/>
</dbReference>
<feature type="region of interest" description="Disordered" evidence="1">
    <location>
        <begin position="203"/>
        <end position="227"/>
    </location>
</feature>